<comment type="caution">
    <text evidence="2">The sequence shown here is derived from an EMBL/GenBank/DDBJ whole genome shotgun (WGS) entry which is preliminary data.</text>
</comment>
<protein>
    <submittedName>
        <fullName evidence="2">Uncharacterized protein</fullName>
    </submittedName>
</protein>
<accession>A0A0F9FZY8</accession>
<evidence type="ECO:0000256" key="1">
    <source>
        <dbReference type="SAM" id="MobiDB-lite"/>
    </source>
</evidence>
<dbReference type="AlphaFoldDB" id="A0A0F9FZY8"/>
<dbReference type="EMBL" id="LAZR01019586">
    <property type="protein sequence ID" value="KKL91994.1"/>
    <property type="molecule type" value="Genomic_DNA"/>
</dbReference>
<organism evidence="2">
    <name type="scientific">marine sediment metagenome</name>
    <dbReference type="NCBI Taxonomy" id="412755"/>
    <lineage>
        <taxon>unclassified sequences</taxon>
        <taxon>metagenomes</taxon>
        <taxon>ecological metagenomes</taxon>
    </lineage>
</organism>
<feature type="compositionally biased region" description="Polar residues" evidence="1">
    <location>
        <begin position="14"/>
        <end position="25"/>
    </location>
</feature>
<reference evidence="2" key="1">
    <citation type="journal article" date="2015" name="Nature">
        <title>Complex archaea that bridge the gap between prokaryotes and eukaryotes.</title>
        <authorList>
            <person name="Spang A."/>
            <person name="Saw J.H."/>
            <person name="Jorgensen S.L."/>
            <person name="Zaremba-Niedzwiedzka K."/>
            <person name="Martijn J."/>
            <person name="Lind A.E."/>
            <person name="van Eijk R."/>
            <person name="Schleper C."/>
            <person name="Guy L."/>
            <person name="Ettema T.J."/>
        </authorList>
    </citation>
    <scope>NUCLEOTIDE SEQUENCE</scope>
</reference>
<name>A0A0F9FZY8_9ZZZZ</name>
<gene>
    <name evidence="2" type="ORF">LCGC14_1889080</name>
</gene>
<evidence type="ECO:0000313" key="2">
    <source>
        <dbReference type="EMBL" id="KKL91994.1"/>
    </source>
</evidence>
<feature type="region of interest" description="Disordered" evidence="1">
    <location>
        <begin position="1"/>
        <end position="37"/>
    </location>
</feature>
<proteinExistence type="predicted"/>
<sequence length="292" mass="32699">MPELLDINTEPVKTAQSEAPGSEPSSWMPLSEEQRNTAPEAVKSLLEAKKWTSSEEIATGYSDLEKILGRGEHIFKPESPDDADGWTKYWQQITGISNASEYEFETDETVPFDDALIGRFREFSKKIHLNKEQSAGIVQFQREIIKEVMTAEAEAETERVATSEAEIDTIRKALVTKAGGEVAYQNMMVEARQVADELGIYTTLEKKGLASDPEIIGMLQEIKNRTKEGTILKVDEPTTTAKDPKAELKEITESDTFKNKFAPGRKELMKRYMELCTIVGNSENAPKRVQDG</sequence>